<evidence type="ECO:0000256" key="6">
    <source>
        <dbReference type="ARBA" id="ARBA00005159"/>
    </source>
</evidence>
<evidence type="ECO:0000313" key="15">
    <source>
        <dbReference type="EMBL" id="TMW11712.1"/>
    </source>
</evidence>
<keyword evidence="12 14" id="KW-0067">ATP-binding</keyword>
<dbReference type="EC" id="2.7.1.156" evidence="14"/>
<keyword evidence="11 14" id="KW-0418">Kinase</keyword>
<evidence type="ECO:0000256" key="12">
    <source>
        <dbReference type="ARBA" id="ARBA00022840"/>
    </source>
</evidence>
<evidence type="ECO:0000256" key="10">
    <source>
        <dbReference type="ARBA" id="ARBA00022741"/>
    </source>
</evidence>
<organism evidence="15 16">
    <name type="scientific">Alloalcanivorax gelatiniphagus</name>
    <dbReference type="NCBI Taxonomy" id="1194167"/>
    <lineage>
        <taxon>Bacteria</taxon>
        <taxon>Pseudomonadati</taxon>
        <taxon>Pseudomonadota</taxon>
        <taxon>Gammaproteobacteria</taxon>
        <taxon>Oceanospirillales</taxon>
        <taxon>Alcanivoracaceae</taxon>
        <taxon>Alloalcanivorax</taxon>
    </lineage>
</organism>
<comment type="pathway">
    <text evidence="6 14">Cofactor biosynthesis; adenosylcobalamin biosynthesis; adenosylcobalamin from cob(II)yrinate a,c-diamide: step 5/7.</text>
</comment>
<comment type="pathway">
    <text evidence="5 14">Cofactor biosynthesis; adenosylcobalamin biosynthesis; adenosylcobalamin from cob(II)yrinate a,c-diamide: step 6/7.</text>
</comment>
<evidence type="ECO:0000256" key="5">
    <source>
        <dbReference type="ARBA" id="ARBA00004692"/>
    </source>
</evidence>
<dbReference type="Gene3D" id="3.40.50.300">
    <property type="entry name" value="P-loop containing nucleotide triphosphate hydrolases"/>
    <property type="match status" value="1"/>
</dbReference>
<dbReference type="PIRSF" id="PIRSF006135">
    <property type="entry name" value="CobU"/>
    <property type="match status" value="1"/>
</dbReference>
<keyword evidence="8 14" id="KW-0169">Cobalamin biosynthesis</keyword>
<dbReference type="GO" id="GO:0008820">
    <property type="term" value="F:cobinamide phosphate guanylyltransferase activity"/>
    <property type="evidence" value="ECO:0007669"/>
    <property type="project" value="UniProtKB-EC"/>
</dbReference>
<dbReference type="Proteomes" id="UP000739180">
    <property type="component" value="Unassembled WGS sequence"/>
</dbReference>
<evidence type="ECO:0000256" key="9">
    <source>
        <dbReference type="ARBA" id="ARBA00022679"/>
    </source>
</evidence>
<reference evidence="15 16" key="1">
    <citation type="submission" date="2019-05" db="EMBL/GenBank/DDBJ databases">
        <title>Genome of Alcanivorax gelatiniphagus, an oil degrading marine bacteria.</title>
        <authorList>
            <person name="Kwon K.K."/>
        </authorList>
    </citation>
    <scope>NUCLEOTIDE SEQUENCE [LARGE SCALE GENOMIC DNA]</scope>
    <source>
        <strain evidence="15 16">MEBiC 08158</strain>
    </source>
</reference>
<sequence>MPLELILGGVRSGKSGLAERRAADGGGPVLYLATAEPGDGEMRERIRRHRQRRPAHWSLLEEPLALGAALNDLARRAPAPTVLIDCMSLWVSNLLLAGEKEFDRQRPAFLEALPAYPGQVIVVSNEVGLGLIGMDPLTRRFADELGWLNQELAARAQRVVMTVAGLPQVLKGLALPPDRD</sequence>
<evidence type="ECO:0000256" key="4">
    <source>
        <dbReference type="ARBA" id="ARBA00003889"/>
    </source>
</evidence>
<dbReference type="NCBIfam" id="NF004469">
    <property type="entry name" value="PRK05800.1"/>
    <property type="match status" value="1"/>
</dbReference>
<dbReference type="PANTHER" id="PTHR34848:SF1">
    <property type="entry name" value="BIFUNCTIONAL ADENOSYLCOBALAMIN BIOSYNTHESIS PROTEIN COBU"/>
    <property type="match status" value="1"/>
</dbReference>
<comment type="catalytic activity">
    <reaction evidence="1 14">
        <text>adenosylcob(III)inamide + ATP = adenosylcob(III)inamide phosphate + ADP + H(+)</text>
        <dbReference type="Rhea" id="RHEA:15769"/>
        <dbReference type="ChEBI" id="CHEBI:2480"/>
        <dbReference type="ChEBI" id="CHEBI:15378"/>
        <dbReference type="ChEBI" id="CHEBI:30616"/>
        <dbReference type="ChEBI" id="CHEBI:58502"/>
        <dbReference type="ChEBI" id="CHEBI:456216"/>
        <dbReference type="EC" id="2.7.1.156"/>
    </reaction>
</comment>
<keyword evidence="16" id="KW-1185">Reference proteome</keyword>
<evidence type="ECO:0000256" key="8">
    <source>
        <dbReference type="ARBA" id="ARBA00022573"/>
    </source>
</evidence>
<comment type="caution">
    <text evidence="15">The sequence shown here is derived from an EMBL/GenBank/DDBJ whole genome shotgun (WGS) entry which is preliminary data.</text>
</comment>
<dbReference type="CDD" id="cd00544">
    <property type="entry name" value="CobU"/>
    <property type="match status" value="1"/>
</dbReference>
<keyword evidence="15" id="KW-0548">Nucleotidyltransferase</keyword>
<dbReference type="EC" id="2.7.7.62" evidence="14"/>
<comment type="catalytic activity">
    <reaction evidence="2 14">
        <text>adenosylcob(III)inamide phosphate + GTP + H(+) = adenosylcob(III)inamide-GDP + diphosphate</text>
        <dbReference type="Rhea" id="RHEA:22712"/>
        <dbReference type="ChEBI" id="CHEBI:15378"/>
        <dbReference type="ChEBI" id="CHEBI:33019"/>
        <dbReference type="ChEBI" id="CHEBI:37565"/>
        <dbReference type="ChEBI" id="CHEBI:58502"/>
        <dbReference type="ChEBI" id="CHEBI:60487"/>
        <dbReference type="EC" id="2.7.7.62"/>
    </reaction>
</comment>
<comment type="catalytic activity">
    <reaction evidence="3">
        <text>adenosylcob(III)inamide + GTP = adenosylcob(III)inamide phosphate + GDP + H(+)</text>
        <dbReference type="Rhea" id="RHEA:15765"/>
        <dbReference type="ChEBI" id="CHEBI:2480"/>
        <dbReference type="ChEBI" id="CHEBI:15378"/>
        <dbReference type="ChEBI" id="CHEBI:37565"/>
        <dbReference type="ChEBI" id="CHEBI:58189"/>
        <dbReference type="ChEBI" id="CHEBI:58502"/>
        <dbReference type="EC" id="2.7.1.156"/>
    </reaction>
</comment>
<dbReference type="EMBL" id="VCQT01000039">
    <property type="protein sequence ID" value="TMW11712.1"/>
    <property type="molecule type" value="Genomic_DNA"/>
</dbReference>
<evidence type="ECO:0000256" key="11">
    <source>
        <dbReference type="ARBA" id="ARBA00022777"/>
    </source>
</evidence>
<dbReference type="RefSeq" id="WP_138773167.1">
    <property type="nucleotide sequence ID" value="NZ_JBHSSX010000135.1"/>
</dbReference>
<dbReference type="InterPro" id="IPR003203">
    <property type="entry name" value="CobU/CobP"/>
</dbReference>
<name>A0ABY2XIP1_9GAMM</name>
<dbReference type="GO" id="GO:0043752">
    <property type="term" value="F:adenosylcobinamide kinase activity"/>
    <property type="evidence" value="ECO:0007669"/>
    <property type="project" value="UniProtKB-EC"/>
</dbReference>
<evidence type="ECO:0000256" key="14">
    <source>
        <dbReference type="PIRNR" id="PIRNR006135"/>
    </source>
</evidence>
<dbReference type="InterPro" id="IPR027417">
    <property type="entry name" value="P-loop_NTPase"/>
</dbReference>
<evidence type="ECO:0000256" key="2">
    <source>
        <dbReference type="ARBA" id="ARBA00000711"/>
    </source>
</evidence>
<keyword evidence="10 14" id="KW-0547">Nucleotide-binding</keyword>
<evidence type="ECO:0000256" key="7">
    <source>
        <dbReference type="ARBA" id="ARBA00007490"/>
    </source>
</evidence>
<dbReference type="PANTHER" id="PTHR34848">
    <property type="match status" value="1"/>
</dbReference>
<comment type="function">
    <text evidence="4 14">Catalyzes ATP-dependent phosphorylation of adenosylcobinamide and addition of GMP to adenosylcobinamide phosphate.</text>
</comment>
<keyword evidence="9 14" id="KW-0808">Transferase</keyword>
<evidence type="ECO:0000256" key="1">
    <source>
        <dbReference type="ARBA" id="ARBA00000312"/>
    </source>
</evidence>
<accession>A0ABY2XIP1</accession>
<evidence type="ECO:0000256" key="3">
    <source>
        <dbReference type="ARBA" id="ARBA00001522"/>
    </source>
</evidence>
<protein>
    <recommendedName>
        <fullName evidence="14">Bifunctional adenosylcobalamin biosynthesis protein</fullName>
        <ecNumber evidence="14">2.7.1.156</ecNumber>
        <ecNumber evidence="14">2.7.7.62</ecNumber>
    </recommendedName>
</protein>
<gene>
    <name evidence="15" type="primary">cobU</name>
    <name evidence="15" type="ORF">FGS76_13385</name>
</gene>
<evidence type="ECO:0000256" key="13">
    <source>
        <dbReference type="ARBA" id="ARBA00023134"/>
    </source>
</evidence>
<dbReference type="SUPFAM" id="SSF52540">
    <property type="entry name" value="P-loop containing nucleoside triphosphate hydrolases"/>
    <property type="match status" value="1"/>
</dbReference>
<dbReference type="Pfam" id="PF02283">
    <property type="entry name" value="CobU"/>
    <property type="match status" value="1"/>
</dbReference>
<keyword evidence="13 14" id="KW-0342">GTP-binding</keyword>
<comment type="similarity">
    <text evidence="7 14">Belongs to the CobU/CobP family.</text>
</comment>
<proteinExistence type="inferred from homology"/>
<evidence type="ECO:0000313" key="16">
    <source>
        <dbReference type="Proteomes" id="UP000739180"/>
    </source>
</evidence>